<dbReference type="Pfam" id="PF13683">
    <property type="entry name" value="rve_3"/>
    <property type="match status" value="1"/>
</dbReference>
<reference evidence="3" key="1">
    <citation type="submission" date="2020-07" db="EMBL/GenBank/DDBJ databases">
        <authorList>
            <person name="Pettersson B.M.F."/>
            <person name="Behra P.R.K."/>
            <person name="Ramesh M."/>
            <person name="Das S."/>
            <person name="Dasgupta S."/>
            <person name="Kirsebom L.A."/>
        </authorList>
    </citation>
    <scope>NUCLEOTIDE SEQUENCE</scope>
    <source>
        <strain evidence="3">CCUG 55640</strain>
    </source>
</reference>
<dbReference type="RefSeq" id="WP_264010265.1">
    <property type="nucleotide sequence ID" value="NZ_JACKVH010000011.1"/>
</dbReference>
<dbReference type="InterPro" id="IPR001584">
    <property type="entry name" value="Integrase_cat-core"/>
</dbReference>
<reference evidence="3" key="2">
    <citation type="journal article" date="2022" name="BMC Genomics">
        <title>Comparative genome analysis of mycobacteria focusing on tRNA and non-coding RNA.</title>
        <authorList>
            <person name="Behra P.R.K."/>
            <person name="Pettersson B.M.F."/>
            <person name="Ramesh M."/>
            <person name="Das S."/>
            <person name="Dasgupta S."/>
            <person name="Kirsebom L.A."/>
        </authorList>
    </citation>
    <scope>NUCLEOTIDE SEQUENCE</scope>
    <source>
        <strain evidence="3">CCUG 55640</strain>
    </source>
</reference>
<evidence type="ECO:0000259" key="1">
    <source>
        <dbReference type="Pfam" id="PF13683"/>
    </source>
</evidence>
<feature type="domain" description="Integrase catalytic" evidence="1">
    <location>
        <begin position="4"/>
        <end position="27"/>
    </location>
</feature>
<dbReference type="GO" id="GO:0015074">
    <property type="term" value="P:DNA integration"/>
    <property type="evidence" value="ECO:0007669"/>
    <property type="project" value="InterPro"/>
</dbReference>
<gene>
    <name evidence="2" type="ORF">H7K38_04470</name>
    <name evidence="3" type="ORF">H7K38_25880</name>
</gene>
<proteinExistence type="predicted"/>
<name>A0AA41XTA3_9MYCO</name>
<accession>A0AA41XTA3</accession>
<evidence type="ECO:0000313" key="4">
    <source>
        <dbReference type="Proteomes" id="UP001141650"/>
    </source>
</evidence>
<feature type="non-terminal residue" evidence="3">
    <location>
        <position position="1"/>
    </location>
</feature>
<dbReference type="EMBL" id="JACKVH010000030">
    <property type="protein sequence ID" value="MCV7382048.1"/>
    <property type="molecule type" value="Genomic_DNA"/>
</dbReference>
<dbReference type="EMBL" id="JACKVH010000011">
    <property type="protein sequence ID" value="MCV7377907.1"/>
    <property type="molecule type" value="Genomic_DNA"/>
</dbReference>
<dbReference type="AlphaFoldDB" id="A0AA41XTA3"/>
<sequence length="35" mass="3840">ARSAALAPWLEHYNNQRRHSAIGGKPPITRVSPTS</sequence>
<evidence type="ECO:0000313" key="2">
    <source>
        <dbReference type="EMBL" id="MCV7377907.1"/>
    </source>
</evidence>
<protein>
    <submittedName>
        <fullName evidence="3">Transposase</fullName>
    </submittedName>
</protein>
<organism evidence="3 4">
    <name type="scientific">Mycobacterium alsense</name>
    <dbReference type="NCBI Taxonomy" id="324058"/>
    <lineage>
        <taxon>Bacteria</taxon>
        <taxon>Bacillati</taxon>
        <taxon>Actinomycetota</taxon>
        <taxon>Actinomycetes</taxon>
        <taxon>Mycobacteriales</taxon>
        <taxon>Mycobacteriaceae</taxon>
        <taxon>Mycobacterium</taxon>
    </lineage>
</organism>
<dbReference type="Proteomes" id="UP001141650">
    <property type="component" value="Unassembled WGS sequence"/>
</dbReference>
<comment type="caution">
    <text evidence="3">The sequence shown here is derived from an EMBL/GenBank/DDBJ whole genome shotgun (WGS) entry which is preliminary data.</text>
</comment>
<evidence type="ECO:0000313" key="3">
    <source>
        <dbReference type="EMBL" id="MCV7382048.1"/>
    </source>
</evidence>